<dbReference type="EMBL" id="DF142986">
    <property type="protein sequence ID" value="GAA49791.1"/>
    <property type="molecule type" value="Genomic_DNA"/>
</dbReference>
<keyword evidence="5" id="KW-1185">Reference proteome</keyword>
<reference key="2">
    <citation type="submission" date="2011-10" db="EMBL/GenBank/DDBJ databases">
        <title>The genome and transcriptome sequence of Clonorchis sinensis provide insights into the carcinogenic liver fluke.</title>
        <authorList>
            <person name="Wang X."/>
            <person name="Huang Y."/>
            <person name="Chen W."/>
            <person name="Liu H."/>
            <person name="Guo L."/>
            <person name="Chen Y."/>
            <person name="Luo F."/>
            <person name="Zhou W."/>
            <person name="Sun J."/>
            <person name="Mao Q."/>
            <person name="Liang P."/>
            <person name="Zhou C."/>
            <person name="Tian Y."/>
            <person name="Men J."/>
            <person name="Lv X."/>
            <person name="Huang L."/>
            <person name="Zhou J."/>
            <person name="Hu Y."/>
            <person name="Li R."/>
            <person name="Zhang F."/>
            <person name="Lei H."/>
            <person name="Li X."/>
            <person name="Hu X."/>
            <person name="Liang C."/>
            <person name="Xu J."/>
            <person name="Wu Z."/>
            <person name="Yu X."/>
        </authorList>
    </citation>
    <scope>NUCLEOTIDE SEQUENCE</scope>
    <source>
        <strain>Henan</strain>
    </source>
</reference>
<feature type="domain" description="Cortactin-binding protein-2 N-terminal" evidence="3">
    <location>
        <begin position="191"/>
        <end position="219"/>
    </location>
</feature>
<evidence type="ECO:0000259" key="3">
    <source>
        <dbReference type="Pfam" id="PF09727"/>
    </source>
</evidence>
<dbReference type="AlphaFoldDB" id="G7YA07"/>
<dbReference type="InterPro" id="IPR019131">
    <property type="entry name" value="Cortactin-binding_p2_N"/>
</dbReference>
<keyword evidence="1" id="KW-0175">Coiled coil</keyword>
<feature type="compositionally biased region" description="Polar residues" evidence="2">
    <location>
        <begin position="386"/>
        <end position="401"/>
    </location>
</feature>
<evidence type="ECO:0000313" key="4">
    <source>
        <dbReference type="EMBL" id="GAA49791.1"/>
    </source>
</evidence>
<feature type="region of interest" description="Disordered" evidence="2">
    <location>
        <begin position="361"/>
        <end position="401"/>
    </location>
</feature>
<reference evidence="4" key="1">
    <citation type="journal article" date="2011" name="Genome Biol.">
        <title>The draft genome of the carcinogenic human liver fluke Clonorchis sinensis.</title>
        <authorList>
            <person name="Wang X."/>
            <person name="Chen W."/>
            <person name="Huang Y."/>
            <person name="Sun J."/>
            <person name="Men J."/>
            <person name="Liu H."/>
            <person name="Luo F."/>
            <person name="Guo L."/>
            <person name="Lv X."/>
            <person name="Deng C."/>
            <person name="Zhou C."/>
            <person name="Fan Y."/>
            <person name="Li X."/>
            <person name="Huang L."/>
            <person name="Hu Y."/>
            <person name="Liang C."/>
            <person name="Hu X."/>
            <person name="Xu J."/>
            <person name="Yu X."/>
        </authorList>
    </citation>
    <scope>NUCLEOTIDE SEQUENCE [LARGE SCALE GENOMIC DNA]</scope>
    <source>
        <strain evidence="4">Henan</strain>
    </source>
</reference>
<dbReference type="Pfam" id="PF09727">
    <property type="entry name" value="CortBP2"/>
    <property type="match status" value="1"/>
</dbReference>
<organism evidence="4 5">
    <name type="scientific">Clonorchis sinensis</name>
    <name type="common">Chinese liver fluke</name>
    <dbReference type="NCBI Taxonomy" id="79923"/>
    <lineage>
        <taxon>Eukaryota</taxon>
        <taxon>Metazoa</taxon>
        <taxon>Spiralia</taxon>
        <taxon>Lophotrochozoa</taxon>
        <taxon>Platyhelminthes</taxon>
        <taxon>Trematoda</taxon>
        <taxon>Digenea</taxon>
        <taxon>Opisthorchiida</taxon>
        <taxon>Opisthorchiata</taxon>
        <taxon>Opisthorchiidae</taxon>
        <taxon>Clonorchis</taxon>
    </lineage>
</organism>
<sequence>MHGEKGPEDITRIDAKKDLCIWLSPNMSFSLHLERSAQKAFAVLRMIRRIFSRVTRTDFQILYRAYVRPLLGYANPVVYSGRTKDVILIERVQRAATKMVAGLKSMDYETRLVVLDLFPLEYRRLRGDLIPTHALFEQGLANRFFTVDPANTRRGHDLRLSVVSRYSDNDTRRWTGMCISISASFAQMEEDLSKEDLLRLLACLQSELEARDVVINTLKLVSGDTHVEEVSKSTHDTPLIQLEKLVSSQRFAQEKLREQLQSTQEKYVKVAYEKVQKKKLERILKRVLVSWKQQRLLLARQKQAAVFVIKEHKRLLAQASHYRRRVSDLEAMLSGSSVDPAGGDLSLVRQTFQRINFQQCDSDSGDVSRETIEKPTGTEGQADVSRLSSGESSLLKQQLTAEMTARTELQRSFDK</sequence>
<protein>
    <recommendedName>
        <fullName evidence="3">Cortactin-binding protein-2 N-terminal domain-containing protein</fullName>
    </recommendedName>
</protein>
<dbReference type="Proteomes" id="UP000008909">
    <property type="component" value="Unassembled WGS sequence"/>
</dbReference>
<evidence type="ECO:0000256" key="1">
    <source>
        <dbReference type="ARBA" id="ARBA00023054"/>
    </source>
</evidence>
<name>G7YA07_CLOSI</name>
<evidence type="ECO:0000256" key="2">
    <source>
        <dbReference type="SAM" id="MobiDB-lite"/>
    </source>
</evidence>
<gene>
    <name evidence="4" type="ORF">CLF_103605</name>
</gene>
<accession>G7YA07</accession>
<proteinExistence type="predicted"/>
<evidence type="ECO:0000313" key="5">
    <source>
        <dbReference type="Proteomes" id="UP000008909"/>
    </source>
</evidence>